<evidence type="ECO:0000313" key="1">
    <source>
        <dbReference type="EMBL" id="KAG1821865.1"/>
    </source>
</evidence>
<evidence type="ECO:0000313" key="2">
    <source>
        <dbReference type="Proteomes" id="UP000807769"/>
    </source>
</evidence>
<dbReference type="GeneID" id="64626567"/>
<protein>
    <submittedName>
        <fullName evidence="1">Uncharacterized protein</fullName>
    </submittedName>
</protein>
<name>A0A9P7EHI8_9AGAM</name>
<dbReference type="AlphaFoldDB" id="A0A9P7EHI8"/>
<dbReference type="EMBL" id="JABBWG010000006">
    <property type="protein sequence ID" value="KAG1821865.1"/>
    <property type="molecule type" value="Genomic_DNA"/>
</dbReference>
<comment type="caution">
    <text evidence="1">The sequence shown here is derived from an EMBL/GenBank/DDBJ whole genome shotgun (WGS) entry which is preliminary data.</text>
</comment>
<dbReference type="Proteomes" id="UP000807769">
    <property type="component" value="Unassembled WGS sequence"/>
</dbReference>
<proteinExistence type="predicted"/>
<accession>A0A9P7EHI8</accession>
<gene>
    <name evidence="1" type="ORF">BJ212DRAFT_1297162</name>
</gene>
<keyword evidence="2" id="KW-1185">Reference proteome</keyword>
<sequence>MSASVFAGLQPSAMKWIVLRLRDVVLEESTLRIQKVHRKDMTMSKVSSDEMCKWLCETIRIADEEALDFWEIFVSREEAVLDLKSFETESKGRECRDDGFAKWR</sequence>
<organism evidence="1 2">
    <name type="scientific">Suillus subaureus</name>
    <dbReference type="NCBI Taxonomy" id="48587"/>
    <lineage>
        <taxon>Eukaryota</taxon>
        <taxon>Fungi</taxon>
        <taxon>Dikarya</taxon>
        <taxon>Basidiomycota</taxon>
        <taxon>Agaricomycotina</taxon>
        <taxon>Agaricomycetes</taxon>
        <taxon>Agaricomycetidae</taxon>
        <taxon>Boletales</taxon>
        <taxon>Suillineae</taxon>
        <taxon>Suillaceae</taxon>
        <taxon>Suillus</taxon>
    </lineage>
</organism>
<reference evidence="1" key="1">
    <citation type="journal article" date="2020" name="New Phytol.">
        <title>Comparative genomics reveals dynamic genome evolution in host specialist ectomycorrhizal fungi.</title>
        <authorList>
            <person name="Lofgren L.A."/>
            <person name="Nguyen N.H."/>
            <person name="Vilgalys R."/>
            <person name="Ruytinx J."/>
            <person name="Liao H.L."/>
            <person name="Branco S."/>
            <person name="Kuo A."/>
            <person name="LaButti K."/>
            <person name="Lipzen A."/>
            <person name="Andreopoulos W."/>
            <person name="Pangilinan J."/>
            <person name="Riley R."/>
            <person name="Hundley H."/>
            <person name="Na H."/>
            <person name="Barry K."/>
            <person name="Grigoriev I.V."/>
            <person name="Stajich J.E."/>
            <person name="Kennedy P.G."/>
        </authorList>
    </citation>
    <scope>NUCLEOTIDE SEQUENCE</scope>
    <source>
        <strain evidence="1">MN1</strain>
    </source>
</reference>
<dbReference type="RefSeq" id="XP_041196605.1">
    <property type="nucleotide sequence ID" value="XM_041332550.1"/>
</dbReference>